<dbReference type="Pfam" id="PF01095">
    <property type="entry name" value="Pectinesterase"/>
    <property type="match status" value="1"/>
</dbReference>
<dbReference type="UniPathway" id="UPA00545">
    <property type="reaction ID" value="UER00823"/>
</dbReference>
<comment type="caution">
    <text evidence="7">The sequence shown here is derived from an EMBL/GenBank/DDBJ whole genome shotgun (WGS) entry which is preliminary data.</text>
</comment>
<keyword evidence="8" id="KW-1185">Reference proteome</keyword>
<dbReference type="Proteomes" id="UP000265520">
    <property type="component" value="Unassembled WGS sequence"/>
</dbReference>
<evidence type="ECO:0000256" key="4">
    <source>
        <dbReference type="ARBA" id="ARBA00022801"/>
    </source>
</evidence>
<name>A0A392W073_9FABA</name>
<comment type="pathway">
    <text evidence="2">Glycan metabolism; pectin degradation; 2-dehydro-3-deoxy-D-gluconate from pectin: step 1/5.</text>
</comment>
<dbReference type="InterPro" id="IPR012334">
    <property type="entry name" value="Pectin_lyas_fold"/>
</dbReference>
<keyword evidence="3" id="KW-0964">Secreted</keyword>
<evidence type="ECO:0000313" key="7">
    <source>
        <dbReference type="EMBL" id="MCI93093.1"/>
    </source>
</evidence>
<keyword evidence="5" id="KW-0063">Aspartyl esterase</keyword>
<feature type="domain" description="Pectinesterase catalytic" evidence="6">
    <location>
        <begin position="13"/>
        <end position="48"/>
    </location>
</feature>
<evidence type="ECO:0000256" key="2">
    <source>
        <dbReference type="ARBA" id="ARBA00005184"/>
    </source>
</evidence>
<sequence length="48" mass="5558">MLLRENFRVRTPDAIVATDGSGHYRKVTDAIRAAPDYSMKIYVIYVKR</sequence>
<dbReference type="InterPro" id="IPR000070">
    <property type="entry name" value="Pectinesterase_cat"/>
</dbReference>
<feature type="non-terminal residue" evidence="7">
    <location>
        <position position="48"/>
    </location>
</feature>
<comment type="subcellular location">
    <subcellularLocation>
        <location evidence="1">Secreted</location>
        <location evidence="1">Cell wall</location>
    </subcellularLocation>
</comment>
<evidence type="ECO:0000259" key="6">
    <source>
        <dbReference type="Pfam" id="PF01095"/>
    </source>
</evidence>
<dbReference type="SUPFAM" id="SSF51126">
    <property type="entry name" value="Pectin lyase-like"/>
    <property type="match status" value="1"/>
</dbReference>
<dbReference type="EMBL" id="LXQA011319261">
    <property type="protein sequence ID" value="MCI93093.1"/>
    <property type="molecule type" value="Genomic_DNA"/>
</dbReference>
<accession>A0A392W073</accession>
<evidence type="ECO:0000256" key="1">
    <source>
        <dbReference type="ARBA" id="ARBA00004191"/>
    </source>
</evidence>
<dbReference type="GO" id="GO:0045490">
    <property type="term" value="P:pectin catabolic process"/>
    <property type="evidence" value="ECO:0007669"/>
    <property type="project" value="UniProtKB-UniPathway"/>
</dbReference>
<dbReference type="InterPro" id="IPR011050">
    <property type="entry name" value="Pectin_lyase_fold/virulence"/>
</dbReference>
<dbReference type="AlphaFoldDB" id="A0A392W073"/>
<dbReference type="Gene3D" id="2.160.20.10">
    <property type="entry name" value="Single-stranded right-handed beta-helix, Pectin lyase-like"/>
    <property type="match status" value="1"/>
</dbReference>
<protein>
    <submittedName>
        <fullName evidence="7">Pectinesterase/pectinesterase inhibitor PPE8B</fullName>
    </submittedName>
</protein>
<reference evidence="7 8" key="1">
    <citation type="journal article" date="2018" name="Front. Plant Sci.">
        <title>Red Clover (Trifolium pratense) and Zigzag Clover (T. medium) - A Picture of Genomic Similarities and Differences.</title>
        <authorList>
            <person name="Dluhosova J."/>
            <person name="Istvanek J."/>
            <person name="Nedelnik J."/>
            <person name="Repkova J."/>
        </authorList>
    </citation>
    <scope>NUCLEOTIDE SEQUENCE [LARGE SCALE GENOMIC DNA]</scope>
    <source>
        <strain evidence="8">cv. 10/8</strain>
        <tissue evidence="7">Leaf</tissue>
    </source>
</reference>
<organism evidence="7 8">
    <name type="scientific">Trifolium medium</name>
    <dbReference type="NCBI Taxonomy" id="97028"/>
    <lineage>
        <taxon>Eukaryota</taxon>
        <taxon>Viridiplantae</taxon>
        <taxon>Streptophyta</taxon>
        <taxon>Embryophyta</taxon>
        <taxon>Tracheophyta</taxon>
        <taxon>Spermatophyta</taxon>
        <taxon>Magnoliopsida</taxon>
        <taxon>eudicotyledons</taxon>
        <taxon>Gunneridae</taxon>
        <taxon>Pentapetalae</taxon>
        <taxon>rosids</taxon>
        <taxon>fabids</taxon>
        <taxon>Fabales</taxon>
        <taxon>Fabaceae</taxon>
        <taxon>Papilionoideae</taxon>
        <taxon>50 kb inversion clade</taxon>
        <taxon>NPAAA clade</taxon>
        <taxon>Hologalegina</taxon>
        <taxon>IRL clade</taxon>
        <taxon>Trifolieae</taxon>
        <taxon>Trifolium</taxon>
    </lineage>
</organism>
<dbReference type="GO" id="GO:0042545">
    <property type="term" value="P:cell wall modification"/>
    <property type="evidence" value="ECO:0007669"/>
    <property type="project" value="InterPro"/>
</dbReference>
<keyword evidence="3" id="KW-0134">Cell wall</keyword>
<proteinExistence type="predicted"/>
<dbReference type="GO" id="GO:0030599">
    <property type="term" value="F:pectinesterase activity"/>
    <property type="evidence" value="ECO:0007669"/>
    <property type="project" value="InterPro"/>
</dbReference>
<evidence type="ECO:0000256" key="3">
    <source>
        <dbReference type="ARBA" id="ARBA00022512"/>
    </source>
</evidence>
<evidence type="ECO:0000256" key="5">
    <source>
        <dbReference type="ARBA" id="ARBA00023085"/>
    </source>
</evidence>
<keyword evidence="4" id="KW-0378">Hydrolase</keyword>
<evidence type="ECO:0000313" key="8">
    <source>
        <dbReference type="Proteomes" id="UP000265520"/>
    </source>
</evidence>